<keyword evidence="1" id="KW-0722">Serine protease inhibitor</keyword>
<dbReference type="SUPFAM" id="SSF57567">
    <property type="entry name" value="Serine protease inhibitors"/>
    <property type="match status" value="1"/>
</dbReference>
<organism evidence="4 5">
    <name type="scientific">Mesorhabditis belari</name>
    <dbReference type="NCBI Taxonomy" id="2138241"/>
    <lineage>
        <taxon>Eukaryota</taxon>
        <taxon>Metazoa</taxon>
        <taxon>Ecdysozoa</taxon>
        <taxon>Nematoda</taxon>
        <taxon>Chromadorea</taxon>
        <taxon>Rhabditida</taxon>
        <taxon>Rhabditina</taxon>
        <taxon>Rhabditomorpha</taxon>
        <taxon>Rhabditoidea</taxon>
        <taxon>Rhabditidae</taxon>
        <taxon>Mesorhabditinae</taxon>
        <taxon>Mesorhabditis</taxon>
    </lineage>
</organism>
<evidence type="ECO:0000256" key="1">
    <source>
        <dbReference type="ARBA" id="ARBA00022900"/>
    </source>
</evidence>
<name>A0AAF3EU67_9BILA</name>
<dbReference type="InterPro" id="IPR002919">
    <property type="entry name" value="TIL_dom"/>
</dbReference>
<reference evidence="5" key="1">
    <citation type="submission" date="2024-02" db="UniProtKB">
        <authorList>
            <consortium name="WormBaseParasite"/>
        </authorList>
    </citation>
    <scope>IDENTIFICATION</scope>
</reference>
<protein>
    <recommendedName>
        <fullName evidence="3">TIL domain-containing protein</fullName>
    </recommendedName>
</protein>
<dbReference type="Pfam" id="PF01826">
    <property type="entry name" value="TIL"/>
    <property type="match status" value="1"/>
</dbReference>
<dbReference type="WBParaSite" id="MBELARI_LOCUS17717">
    <property type="protein sequence ID" value="MBELARI_LOCUS17717"/>
    <property type="gene ID" value="MBELARI_LOCUS17717"/>
</dbReference>
<evidence type="ECO:0000313" key="5">
    <source>
        <dbReference type="WBParaSite" id="MBELARI_LOCUS17717"/>
    </source>
</evidence>
<dbReference type="Gene3D" id="2.10.25.10">
    <property type="entry name" value="Laminin"/>
    <property type="match status" value="1"/>
</dbReference>
<evidence type="ECO:0000259" key="3">
    <source>
        <dbReference type="Pfam" id="PF01826"/>
    </source>
</evidence>
<keyword evidence="2" id="KW-0732">Signal</keyword>
<feature type="signal peptide" evidence="2">
    <location>
        <begin position="1"/>
        <end position="20"/>
    </location>
</feature>
<evidence type="ECO:0000313" key="4">
    <source>
        <dbReference type="Proteomes" id="UP000887575"/>
    </source>
</evidence>
<sequence length="108" mass="11415">MNQKVVCLLFVLISAYTVIAQIGGTITASSNCANVRCGANEICNSCGQACEQRCGQGPIACSPLCLMVPRGVCQCAVGFYRNAQGACVLSSQCRRSNKKNNVAKLIHN</sequence>
<dbReference type="GO" id="GO:0004867">
    <property type="term" value="F:serine-type endopeptidase inhibitor activity"/>
    <property type="evidence" value="ECO:0007669"/>
    <property type="project" value="UniProtKB-KW"/>
</dbReference>
<dbReference type="Proteomes" id="UP000887575">
    <property type="component" value="Unassembled WGS sequence"/>
</dbReference>
<accession>A0AAF3EU67</accession>
<feature type="domain" description="TIL" evidence="3">
    <location>
        <begin position="37"/>
        <end position="93"/>
    </location>
</feature>
<dbReference type="CDD" id="cd19941">
    <property type="entry name" value="TIL"/>
    <property type="match status" value="1"/>
</dbReference>
<proteinExistence type="predicted"/>
<dbReference type="InterPro" id="IPR036084">
    <property type="entry name" value="Ser_inhib-like_sf"/>
</dbReference>
<evidence type="ECO:0000256" key="2">
    <source>
        <dbReference type="SAM" id="SignalP"/>
    </source>
</evidence>
<keyword evidence="1" id="KW-0646">Protease inhibitor</keyword>
<dbReference type="AlphaFoldDB" id="A0AAF3EU67"/>
<keyword evidence="4" id="KW-1185">Reference proteome</keyword>
<feature type="chain" id="PRO_5042091146" description="TIL domain-containing protein" evidence="2">
    <location>
        <begin position="21"/>
        <end position="108"/>
    </location>
</feature>